<dbReference type="Pfam" id="PF03372">
    <property type="entry name" value="Exo_endo_phos"/>
    <property type="match status" value="1"/>
</dbReference>
<proteinExistence type="predicted"/>
<dbReference type="PaxDb" id="5507-FOXG_04287P0"/>
<dbReference type="InterPro" id="IPR050410">
    <property type="entry name" value="CCR4/nocturin_mRNA_transcr"/>
</dbReference>
<organism evidence="2">
    <name type="scientific">Fusarium oxysporum (strain Fo5176)</name>
    <name type="common">Fusarium vascular wilt</name>
    <dbReference type="NCBI Taxonomy" id="660025"/>
    <lineage>
        <taxon>Eukaryota</taxon>
        <taxon>Fungi</taxon>
        <taxon>Dikarya</taxon>
        <taxon>Ascomycota</taxon>
        <taxon>Pezizomycotina</taxon>
        <taxon>Sordariomycetes</taxon>
        <taxon>Hypocreomycetidae</taxon>
        <taxon>Hypocreales</taxon>
        <taxon>Nectriaceae</taxon>
        <taxon>Fusarium</taxon>
        <taxon>Fusarium oxysporum species complex</taxon>
    </lineage>
</organism>
<dbReference type="PANTHER" id="PTHR12121:SF36">
    <property type="entry name" value="ENDONUCLEASE_EXONUCLEASE_PHOSPHATASE DOMAIN-CONTAINING PROTEIN"/>
    <property type="match status" value="1"/>
</dbReference>
<dbReference type="EMBL" id="AFQF01002876">
    <property type="protein sequence ID" value="EGU78113.1"/>
    <property type="molecule type" value="Genomic_DNA"/>
</dbReference>
<sequence>MTQLDIPSTASLRMEVLAKHQRMPLRILTFNVRYATNNREHNEKPWDVRRPKLINQLNFVTAGHESPFICLQECLNHQVNEIQEDLGSHWKHIGRGRGEKPEDGEFSPIFYRNDVWKNVRKEVRWLSKTPEKPSRGWDAVLNRIVTMGEFEHRVTGTRVVVFSTHFDHIGVKARQHSAELLIKFAKEWGQAGDKKASAVLIGGDFNSEPEDGAYKTITASGSGISDVSDLVPKHKHYGNETTYTSFGEGWQPSRIDFLFIQEPRTAHVKTFGVLANGFDDGVRVSDHRPVVSDLDIVLNTSIMVHPDEEPSTVIFAHQGSSGHTSPSTATLPVLTLILSTAGAMQASRTGNMHNHRYHCVDHHQA</sequence>
<accession>F9FYA2</accession>
<dbReference type="CDD" id="cd09083">
    <property type="entry name" value="EEP-1"/>
    <property type="match status" value="1"/>
</dbReference>
<evidence type="ECO:0000259" key="1">
    <source>
        <dbReference type="Pfam" id="PF03372"/>
    </source>
</evidence>
<dbReference type="InterPro" id="IPR036691">
    <property type="entry name" value="Endo/exonu/phosph_ase_sf"/>
</dbReference>
<dbReference type="SUPFAM" id="SSF56219">
    <property type="entry name" value="DNase I-like"/>
    <property type="match status" value="1"/>
</dbReference>
<reference evidence="2" key="1">
    <citation type="journal article" date="2012" name="Mol. Plant Microbe Interact.">
        <title>A highly conserved effector in Fusarium oxysporum is required for full virulence on Arabidopsis.</title>
        <authorList>
            <person name="Thatcher L.F."/>
            <person name="Gardiner D.M."/>
            <person name="Kazan K."/>
            <person name="Manners J."/>
        </authorList>
    </citation>
    <scope>NUCLEOTIDE SEQUENCE [LARGE SCALE GENOMIC DNA]</scope>
    <source>
        <strain evidence="2">Fo5176</strain>
    </source>
</reference>
<dbReference type="InterPro" id="IPR005135">
    <property type="entry name" value="Endo/exonuclease/phosphatase"/>
</dbReference>
<name>F9FYA2_FUSOF</name>
<protein>
    <recommendedName>
        <fullName evidence="1">Endonuclease/exonuclease/phosphatase domain-containing protein</fullName>
    </recommendedName>
</protein>
<evidence type="ECO:0000313" key="2">
    <source>
        <dbReference type="EMBL" id="EGU78113.1"/>
    </source>
</evidence>
<feature type="domain" description="Endonuclease/exonuclease/phosphatase" evidence="1">
    <location>
        <begin position="68"/>
        <end position="287"/>
    </location>
</feature>
<comment type="caution">
    <text evidence="2">The sequence shown here is derived from an EMBL/GenBank/DDBJ whole genome shotgun (WGS) entry which is preliminary data.</text>
</comment>
<gene>
    <name evidence="2" type="ORF">FOXB_11384</name>
</gene>
<dbReference type="PANTHER" id="PTHR12121">
    <property type="entry name" value="CARBON CATABOLITE REPRESSOR PROTEIN 4"/>
    <property type="match status" value="1"/>
</dbReference>
<dbReference type="AlphaFoldDB" id="F9FYA2"/>
<dbReference type="OrthoDB" id="276515at2759"/>
<dbReference type="Gene3D" id="3.60.10.10">
    <property type="entry name" value="Endonuclease/exonuclease/phosphatase"/>
    <property type="match status" value="1"/>
</dbReference>
<dbReference type="GO" id="GO:0000175">
    <property type="term" value="F:3'-5'-RNA exonuclease activity"/>
    <property type="evidence" value="ECO:0007669"/>
    <property type="project" value="TreeGrafter"/>
</dbReference>
<dbReference type="STRING" id="660025.F9FYA2"/>